<keyword evidence="4 6" id="KW-0699">rRNA-binding</keyword>
<evidence type="ECO:0000313" key="7">
    <source>
        <dbReference type="EMBL" id="RDU66906.1"/>
    </source>
</evidence>
<dbReference type="Gene3D" id="6.10.250.3130">
    <property type="match status" value="1"/>
</dbReference>
<dbReference type="AlphaFoldDB" id="A0A3D8IPR7"/>
<comment type="subunit">
    <text evidence="3 4">Part of the 30S ribosomal subunit. Forms a bridge to the 50S subunit in the 70S ribosome, contacting the 23S rRNA.</text>
</comment>
<dbReference type="Gene3D" id="1.10.287.10">
    <property type="entry name" value="S15/NS1, RNA-binding"/>
    <property type="match status" value="1"/>
</dbReference>
<dbReference type="EMBL" id="NXLT01000004">
    <property type="protein sequence ID" value="RDU66906.1"/>
    <property type="molecule type" value="Genomic_DNA"/>
</dbReference>
<dbReference type="CDD" id="cd00353">
    <property type="entry name" value="Ribosomal_S15p_S13e"/>
    <property type="match status" value="1"/>
</dbReference>
<evidence type="ECO:0000256" key="6">
    <source>
        <dbReference type="RuleBase" id="RU004524"/>
    </source>
</evidence>
<protein>
    <recommendedName>
        <fullName evidence="4">Small ribosomal subunit protein uS15</fullName>
    </recommendedName>
</protein>
<dbReference type="GO" id="GO:0022627">
    <property type="term" value="C:cytosolic small ribosomal subunit"/>
    <property type="evidence" value="ECO:0007669"/>
    <property type="project" value="TreeGrafter"/>
</dbReference>
<comment type="caution">
    <text evidence="7">The sequence shown here is derived from an EMBL/GenBank/DDBJ whole genome shotgun (WGS) entry which is preliminary data.</text>
</comment>
<keyword evidence="2 4" id="KW-0687">Ribonucleoprotein</keyword>
<dbReference type="FunFam" id="1.10.287.10:FF:000002">
    <property type="entry name" value="30S ribosomal protein S15"/>
    <property type="match status" value="1"/>
</dbReference>
<evidence type="ECO:0000256" key="4">
    <source>
        <dbReference type="HAMAP-Rule" id="MF_01343"/>
    </source>
</evidence>
<dbReference type="PANTHER" id="PTHR23321">
    <property type="entry name" value="RIBOSOMAL PROTEIN S15, BACTERIAL AND ORGANELLAR"/>
    <property type="match status" value="1"/>
</dbReference>
<dbReference type="GO" id="GO:0019843">
    <property type="term" value="F:rRNA binding"/>
    <property type="evidence" value="ECO:0007669"/>
    <property type="project" value="UniProtKB-UniRule"/>
</dbReference>
<dbReference type="InterPro" id="IPR005290">
    <property type="entry name" value="Ribosomal_uS15_bac-type"/>
</dbReference>
<dbReference type="HAMAP" id="MF_01343_B">
    <property type="entry name" value="Ribosomal_uS15_B"/>
    <property type="match status" value="1"/>
</dbReference>
<dbReference type="Proteomes" id="UP000256514">
    <property type="component" value="Unassembled WGS sequence"/>
</dbReference>
<dbReference type="InterPro" id="IPR009068">
    <property type="entry name" value="uS15_NS1_RNA-bd_sf"/>
</dbReference>
<comment type="function">
    <text evidence="4">Forms an intersubunit bridge (bridge B4) with the 23S rRNA of the 50S subunit in the ribosome.</text>
</comment>
<dbReference type="InterPro" id="IPR000589">
    <property type="entry name" value="Ribosomal_uS15"/>
</dbReference>
<organism evidence="7 8">
    <name type="scientific">Helicobacter equorum</name>
    <dbReference type="NCBI Taxonomy" id="361872"/>
    <lineage>
        <taxon>Bacteria</taxon>
        <taxon>Pseudomonadati</taxon>
        <taxon>Campylobacterota</taxon>
        <taxon>Epsilonproteobacteria</taxon>
        <taxon>Campylobacterales</taxon>
        <taxon>Helicobacteraceae</taxon>
        <taxon>Helicobacter</taxon>
    </lineage>
</organism>
<sequence>MALDMAKKQEIIAKFARDSKDTGSSEIQVALLTQRIADLTAHLKANPKDHSSRLGLLKLVGQRKSLLGYLKRTQYERYVKLITELKLKDR</sequence>
<comment type="similarity">
    <text evidence="4 5">Belongs to the universal ribosomal protein uS15 family.</text>
</comment>
<dbReference type="GO" id="GO:0003735">
    <property type="term" value="F:structural constituent of ribosome"/>
    <property type="evidence" value="ECO:0007669"/>
    <property type="project" value="InterPro"/>
</dbReference>
<dbReference type="Pfam" id="PF00312">
    <property type="entry name" value="Ribosomal_S15"/>
    <property type="match status" value="1"/>
</dbReference>
<gene>
    <name evidence="4" type="primary">rpsO</name>
    <name evidence="7" type="ORF">CQA54_05990</name>
</gene>
<dbReference type="GO" id="GO:0006412">
    <property type="term" value="P:translation"/>
    <property type="evidence" value="ECO:0007669"/>
    <property type="project" value="UniProtKB-UniRule"/>
</dbReference>
<evidence type="ECO:0000256" key="2">
    <source>
        <dbReference type="ARBA" id="ARBA00023274"/>
    </source>
</evidence>
<dbReference type="SUPFAM" id="SSF47060">
    <property type="entry name" value="S15/NS1 RNA-binding domain"/>
    <property type="match status" value="1"/>
</dbReference>
<evidence type="ECO:0000256" key="1">
    <source>
        <dbReference type="ARBA" id="ARBA00022980"/>
    </source>
</evidence>
<dbReference type="SMART" id="SM01387">
    <property type="entry name" value="Ribosomal_S15"/>
    <property type="match status" value="1"/>
</dbReference>
<dbReference type="RefSeq" id="WP_095628146.1">
    <property type="nucleotide sequence ID" value="NZ_NXLT01000004.1"/>
</dbReference>
<evidence type="ECO:0000313" key="8">
    <source>
        <dbReference type="Proteomes" id="UP000256514"/>
    </source>
</evidence>
<accession>A0A3D8IPR7</accession>
<comment type="function">
    <text evidence="4 6">One of the primary rRNA binding proteins, it binds directly to 16S rRNA where it helps nucleate assembly of the platform of the 30S subunit by binding and bridging several RNA helices of the 16S rRNA.</text>
</comment>
<dbReference type="PANTHER" id="PTHR23321:SF26">
    <property type="entry name" value="SMALL RIBOSOMAL SUBUNIT PROTEIN US15M"/>
    <property type="match status" value="1"/>
</dbReference>
<keyword evidence="1 4" id="KW-0689">Ribosomal protein</keyword>
<keyword evidence="4 6" id="KW-0694">RNA-binding</keyword>
<evidence type="ECO:0000256" key="5">
    <source>
        <dbReference type="RuleBase" id="RU003919"/>
    </source>
</evidence>
<reference evidence="7 8" key="1">
    <citation type="submission" date="2018-04" db="EMBL/GenBank/DDBJ databases">
        <title>Novel Campyloabacter and Helicobacter Species and Strains.</title>
        <authorList>
            <person name="Mannion A.J."/>
            <person name="Shen Z."/>
            <person name="Fox J.G."/>
        </authorList>
    </citation>
    <scope>NUCLEOTIDE SEQUENCE [LARGE SCALE GENOMIC DNA]</scope>
    <source>
        <strain evidence="7 8">MIT 12-6600</strain>
    </source>
</reference>
<evidence type="ECO:0000256" key="3">
    <source>
        <dbReference type="ARBA" id="ARBA00064542"/>
    </source>
</evidence>
<proteinExistence type="inferred from homology"/>
<dbReference type="NCBIfam" id="TIGR00952">
    <property type="entry name" value="S15_bact"/>
    <property type="match status" value="1"/>
</dbReference>
<dbReference type="OrthoDB" id="9799262at2"/>
<keyword evidence="8" id="KW-1185">Reference proteome</keyword>
<dbReference type="PROSITE" id="PS00362">
    <property type="entry name" value="RIBOSOMAL_S15"/>
    <property type="match status" value="1"/>
</dbReference>
<name>A0A3D8IPR7_9HELI</name>